<keyword evidence="3" id="KW-1185">Reference proteome</keyword>
<keyword evidence="1" id="KW-0812">Transmembrane</keyword>
<feature type="transmembrane region" description="Helical" evidence="1">
    <location>
        <begin position="33"/>
        <end position="52"/>
    </location>
</feature>
<comment type="caution">
    <text evidence="2">The sequence shown here is derived from an EMBL/GenBank/DDBJ whole genome shotgun (WGS) entry which is preliminary data.</text>
</comment>
<protein>
    <submittedName>
        <fullName evidence="2">Uncharacterized protein</fullName>
    </submittedName>
</protein>
<evidence type="ECO:0000313" key="3">
    <source>
        <dbReference type="Proteomes" id="UP000295075"/>
    </source>
</evidence>
<proteinExistence type="predicted"/>
<keyword evidence="1" id="KW-0472">Membrane</keyword>
<reference evidence="2 3" key="1">
    <citation type="submission" date="2019-03" db="EMBL/GenBank/DDBJ databases">
        <title>Draft genome sequences of novel Actinobacteria.</title>
        <authorList>
            <person name="Sahin N."/>
            <person name="Ay H."/>
            <person name="Saygin H."/>
        </authorList>
    </citation>
    <scope>NUCLEOTIDE SEQUENCE [LARGE SCALE GENOMIC DNA]</scope>
    <source>
        <strain evidence="2 3">JCM 30547</strain>
    </source>
</reference>
<organism evidence="2 3">
    <name type="scientific">Kribbella albertanoniae</name>
    <dbReference type="NCBI Taxonomy" id="1266829"/>
    <lineage>
        <taxon>Bacteria</taxon>
        <taxon>Bacillati</taxon>
        <taxon>Actinomycetota</taxon>
        <taxon>Actinomycetes</taxon>
        <taxon>Propionibacteriales</taxon>
        <taxon>Kribbellaceae</taxon>
        <taxon>Kribbella</taxon>
    </lineage>
</organism>
<evidence type="ECO:0000313" key="2">
    <source>
        <dbReference type="EMBL" id="TDC30528.1"/>
    </source>
</evidence>
<dbReference type="OrthoDB" id="3829699at2"/>
<gene>
    <name evidence="2" type="ORF">E1261_13100</name>
</gene>
<sequence>MKNSMHLELVRVLIGARLERARRTEQGVSAVEWVLISAAVAGIAIAVGIILYNRLTGKANDLELGD</sequence>
<dbReference type="RefSeq" id="WP_132406275.1">
    <property type="nucleotide sequence ID" value="NZ_SMKA01000044.1"/>
</dbReference>
<evidence type="ECO:0000256" key="1">
    <source>
        <dbReference type="SAM" id="Phobius"/>
    </source>
</evidence>
<dbReference type="Proteomes" id="UP000295075">
    <property type="component" value="Unassembled WGS sequence"/>
</dbReference>
<dbReference type="AlphaFoldDB" id="A0A4R4Q5X9"/>
<keyword evidence="1" id="KW-1133">Transmembrane helix</keyword>
<accession>A0A4R4Q5X9</accession>
<dbReference type="EMBL" id="SMKA01000044">
    <property type="protein sequence ID" value="TDC30528.1"/>
    <property type="molecule type" value="Genomic_DNA"/>
</dbReference>
<name>A0A4R4Q5X9_9ACTN</name>